<proteinExistence type="predicted"/>
<accession>A0AAN9JLM4</accession>
<name>A0AAN9JLM4_CLITE</name>
<comment type="caution">
    <text evidence="1">The sequence shown here is derived from an EMBL/GenBank/DDBJ whole genome shotgun (WGS) entry which is preliminary data.</text>
</comment>
<reference evidence="1 2" key="1">
    <citation type="submission" date="2024-01" db="EMBL/GenBank/DDBJ databases">
        <title>The genomes of 5 underutilized Papilionoideae crops provide insights into root nodulation and disease resistance.</title>
        <authorList>
            <person name="Yuan L."/>
        </authorList>
    </citation>
    <scope>NUCLEOTIDE SEQUENCE [LARGE SCALE GENOMIC DNA]</scope>
    <source>
        <strain evidence="1">LY-2023</strain>
        <tissue evidence="1">Leaf</tissue>
    </source>
</reference>
<sequence>MRPMARMKTESVGYHESGTGLIAKVDLAPLDQWVRSRPEKVPLERELHQSPLLSPFETRDLTKILISPQTLTFSIIIQVIRQGGTDYR</sequence>
<dbReference type="AlphaFoldDB" id="A0AAN9JLM4"/>
<protein>
    <submittedName>
        <fullName evidence="1">Uncharacterized protein</fullName>
    </submittedName>
</protein>
<dbReference type="EMBL" id="JAYKXN010000003">
    <property type="protein sequence ID" value="KAK7301530.1"/>
    <property type="molecule type" value="Genomic_DNA"/>
</dbReference>
<dbReference type="Proteomes" id="UP001359559">
    <property type="component" value="Unassembled WGS sequence"/>
</dbReference>
<organism evidence="1 2">
    <name type="scientific">Clitoria ternatea</name>
    <name type="common">Butterfly pea</name>
    <dbReference type="NCBI Taxonomy" id="43366"/>
    <lineage>
        <taxon>Eukaryota</taxon>
        <taxon>Viridiplantae</taxon>
        <taxon>Streptophyta</taxon>
        <taxon>Embryophyta</taxon>
        <taxon>Tracheophyta</taxon>
        <taxon>Spermatophyta</taxon>
        <taxon>Magnoliopsida</taxon>
        <taxon>eudicotyledons</taxon>
        <taxon>Gunneridae</taxon>
        <taxon>Pentapetalae</taxon>
        <taxon>rosids</taxon>
        <taxon>fabids</taxon>
        <taxon>Fabales</taxon>
        <taxon>Fabaceae</taxon>
        <taxon>Papilionoideae</taxon>
        <taxon>50 kb inversion clade</taxon>
        <taxon>NPAAA clade</taxon>
        <taxon>indigoferoid/millettioid clade</taxon>
        <taxon>Phaseoleae</taxon>
        <taxon>Clitoria</taxon>
    </lineage>
</organism>
<keyword evidence="2" id="KW-1185">Reference proteome</keyword>
<evidence type="ECO:0000313" key="1">
    <source>
        <dbReference type="EMBL" id="KAK7301530.1"/>
    </source>
</evidence>
<gene>
    <name evidence="1" type="ORF">RJT34_12396</name>
</gene>
<evidence type="ECO:0000313" key="2">
    <source>
        <dbReference type="Proteomes" id="UP001359559"/>
    </source>
</evidence>